<feature type="region of interest" description="Disordered" evidence="1">
    <location>
        <begin position="1"/>
        <end position="103"/>
    </location>
</feature>
<evidence type="ECO:0000256" key="1">
    <source>
        <dbReference type="SAM" id="MobiDB-lite"/>
    </source>
</evidence>
<gene>
    <name evidence="2" type="ORF">NKR23_g8504</name>
</gene>
<evidence type="ECO:0000313" key="3">
    <source>
        <dbReference type="Proteomes" id="UP001174694"/>
    </source>
</evidence>
<comment type="caution">
    <text evidence="2">The sequence shown here is derived from an EMBL/GenBank/DDBJ whole genome shotgun (WGS) entry which is preliminary data.</text>
</comment>
<dbReference type="EMBL" id="JANBVO010000030">
    <property type="protein sequence ID" value="KAJ9138476.1"/>
    <property type="molecule type" value="Genomic_DNA"/>
</dbReference>
<protein>
    <submittedName>
        <fullName evidence="2">Uncharacterized protein</fullName>
    </submittedName>
</protein>
<organism evidence="2 3">
    <name type="scientific">Pleurostoma richardsiae</name>
    <dbReference type="NCBI Taxonomy" id="41990"/>
    <lineage>
        <taxon>Eukaryota</taxon>
        <taxon>Fungi</taxon>
        <taxon>Dikarya</taxon>
        <taxon>Ascomycota</taxon>
        <taxon>Pezizomycotina</taxon>
        <taxon>Sordariomycetes</taxon>
        <taxon>Sordariomycetidae</taxon>
        <taxon>Calosphaeriales</taxon>
        <taxon>Pleurostomataceae</taxon>
        <taxon>Pleurostoma</taxon>
    </lineage>
</organism>
<name>A0AA38RQM5_9PEZI</name>
<sequence>MSSNRDTDIASKTTDSAAGQGGGGAPTISALDSGPVDSHARRGLDDSKTAEIGRTAPSSQFPMSSTSKGAVGSQGINPADAHGNTGEGGGLKDKIKGAFSSGS</sequence>
<feature type="compositionally biased region" description="Polar residues" evidence="1">
    <location>
        <begin position="56"/>
        <end position="68"/>
    </location>
</feature>
<dbReference type="AlphaFoldDB" id="A0AA38RQM5"/>
<reference evidence="2" key="1">
    <citation type="submission" date="2022-07" db="EMBL/GenBank/DDBJ databases">
        <title>Fungi with potential for degradation of polypropylene.</title>
        <authorList>
            <person name="Gostincar C."/>
        </authorList>
    </citation>
    <scope>NUCLEOTIDE SEQUENCE</scope>
    <source>
        <strain evidence="2">EXF-13308</strain>
    </source>
</reference>
<feature type="compositionally biased region" description="Basic and acidic residues" evidence="1">
    <location>
        <begin position="38"/>
        <end position="51"/>
    </location>
</feature>
<proteinExistence type="predicted"/>
<keyword evidence="3" id="KW-1185">Reference proteome</keyword>
<accession>A0AA38RQM5</accession>
<dbReference type="Proteomes" id="UP001174694">
    <property type="component" value="Unassembled WGS sequence"/>
</dbReference>
<evidence type="ECO:0000313" key="2">
    <source>
        <dbReference type="EMBL" id="KAJ9138476.1"/>
    </source>
</evidence>